<dbReference type="InterPro" id="IPR008477">
    <property type="entry name" value="TNFAIP8-like"/>
</dbReference>
<sequence length="207" mass="23325">MTKSDLSRSMSRLRPFKDVQPMGKEGFSAASLSLRAQKKLASRFVTRGSVRLVSPAAARLLDRFYEVLERHYTKKVAEKTTKNIVKIIVKLALVAKSGSLAEHEQGLLRSATQQLHTLSLTIASFYRLTGSYEPLFMEKLVREVKKALEPVVGLHLSDKSEKRLAQIFETLEDPEFYHALFSTRGALYDALPGIVDELEAMVEQKEI</sequence>
<dbReference type="PANTHER" id="PTHR12757:SF1">
    <property type="entry name" value="PROTEIN SALIVARY GLANDS MARRED"/>
    <property type="match status" value="1"/>
</dbReference>
<organism evidence="1 2">
    <name type="scientific">Mesorhabditis spiculigera</name>
    <dbReference type="NCBI Taxonomy" id="96644"/>
    <lineage>
        <taxon>Eukaryota</taxon>
        <taxon>Metazoa</taxon>
        <taxon>Ecdysozoa</taxon>
        <taxon>Nematoda</taxon>
        <taxon>Chromadorea</taxon>
        <taxon>Rhabditida</taxon>
        <taxon>Rhabditina</taxon>
        <taxon>Rhabditomorpha</taxon>
        <taxon>Rhabditoidea</taxon>
        <taxon>Rhabditidae</taxon>
        <taxon>Mesorhabditinae</taxon>
        <taxon>Mesorhabditis</taxon>
    </lineage>
</organism>
<gene>
    <name evidence="1" type="ORF">MSPICULIGERA_LOCUS23157</name>
</gene>
<dbReference type="Gene3D" id="1.20.1440.160">
    <property type="entry name" value="Tumor necrosis factor alpha-induced protein 8-like"/>
    <property type="match status" value="1"/>
</dbReference>
<comment type="caution">
    <text evidence="1">The sequence shown here is derived from an EMBL/GenBank/DDBJ whole genome shotgun (WGS) entry which is preliminary data.</text>
</comment>
<name>A0AA36GAF4_9BILA</name>
<keyword evidence="2" id="KW-1185">Reference proteome</keyword>
<dbReference type="GO" id="GO:0042981">
    <property type="term" value="P:regulation of apoptotic process"/>
    <property type="evidence" value="ECO:0007669"/>
    <property type="project" value="InterPro"/>
</dbReference>
<dbReference type="InterPro" id="IPR038355">
    <property type="entry name" value="TNFAIP8_sf"/>
</dbReference>
<dbReference type="Proteomes" id="UP001177023">
    <property type="component" value="Unassembled WGS sequence"/>
</dbReference>
<feature type="non-terminal residue" evidence="1">
    <location>
        <position position="1"/>
    </location>
</feature>
<dbReference type="GO" id="GO:0005737">
    <property type="term" value="C:cytoplasm"/>
    <property type="evidence" value="ECO:0007669"/>
    <property type="project" value="TreeGrafter"/>
</dbReference>
<evidence type="ECO:0000313" key="2">
    <source>
        <dbReference type="Proteomes" id="UP001177023"/>
    </source>
</evidence>
<accession>A0AA36GAF4</accession>
<proteinExistence type="predicted"/>
<dbReference type="EMBL" id="CATQJA010002702">
    <property type="protein sequence ID" value="CAJ0585125.1"/>
    <property type="molecule type" value="Genomic_DNA"/>
</dbReference>
<reference evidence="1" key="1">
    <citation type="submission" date="2023-06" db="EMBL/GenBank/DDBJ databases">
        <authorList>
            <person name="Delattre M."/>
        </authorList>
    </citation>
    <scope>NUCLEOTIDE SEQUENCE</scope>
    <source>
        <strain evidence="1">AF72</strain>
    </source>
</reference>
<dbReference type="PANTHER" id="PTHR12757">
    <property type="entry name" value="TUMOR NECROSIS FACTOR INDUCED PROTEIN"/>
    <property type="match status" value="1"/>
</dbReference>
<protein>
    <recommendedName>
        <fullName evidence="3">Tumor necrosis factor alpha-induced protein 8-like protein</fullName>
    </recommendedName>
</protein>
<evidence type="ECO:0000313" key="1">
    <source>
        <dbReference type="EMBL" id="CAJ0585125.1"/>
    </source>
</evidence>
<dbReference type="AlphaFoldDB" id="A0AA36GAF4"/>
<evidence type="ECO:0008006" key="3">
    <source>
        <dbReference type="Google" id="ProtNLM"/>
    </source>
</evidence>
<dbReference type="Pfam" id="PF05527">
    <property type="entry name" value="TNFAIP8"/>
    <property type="match status" value="1"/>
</dbReference>